<feature type="region of interest" description="Disordered" evidence="1">
    <location>
        <begin position="277"/>
        <end position="360"/>
    </location>
</feature>
<protein>
    <submittedName>
        <fullName evidence="2">Uncharacterized protein</fullName>
    </submittedName>
</protein>
<feature type="region of interest" description="Disordered" evidence="1">
    <location>
        <begin position="55"/>
        <end position="106"/>
    </location>
</feature>
<reference evidence="3" key="1">
    <citation type="submission" date="2016-06" db="EMBL/GenBank/DDBJ databases">
        <title>Parallel loss of symbiosis genes in relatives of nitrogen-fixing non-legume Parasponia.</title>
        <authorList>
            <person name="Van Velzen R."/>
            <person name="Holmer R."/>
            <person name="Bu F."/>
            <person name="Rutten L."/>
            <person name="Van Zeijl A."/>
            <person name="Liu W."/>
            <person name="Santuari L."/>
            <person name="Cao Q."/>
            <person name="Sharma T."/>
            <person name="Shen D."/>
            <person name="Roswanjaya Y."/>
            <person name="Wardhani T."/>
            <person name="Kalhor M.S."/>
            <person name="Jansen J."/>
            <person name="Van den Hoogen J."/>
            <person name="Gungor B."/>
            <person name="Hartog M."/>
            <person name="Hontelez J."/>
            <person name="Verver J."/>
            <person name="Yang W.-C."/>
            <person name="Schijlen E."/>
            <person name="Repin R."/>
            <person name="Schilthuizen M."/>
            <person name="Schranz E."/>
            <person name="Heidstra R."/>
            <person name="Miyata K."/>
            <person name="Fedorova E."/>
            <person name="Kohlen W."/>
            <person name="Bisseling T."/>
            <person name="Smit S."/>
            <person name="Geurts R."/>
        </authorList>
    </citation>
    <scope>NUCLEOTIDE SEQUENCE [LARGE SCALE GENOMIC DNA]</scope>
    <source>
        <strain evidence="3">cv. WU1-14</strain>
    </source>
</reference>
<accession>A0A2P5DFN3</accession>
<name>A0A2P5DFN3_PARAD</name>
<comment type="caution">
    <text evidence="2">The sequence shown here is derived from an EMBL/GenBank/DDBJ whole genome shotgun (WGS) entry which is preliminary data.</text>
</comment>
<gene>
    <name evidence="2" type="ORF">PanWU01x14_069250</name>
</gene>
<proteinExistence type="predicted"/>
<evidence type="ECO:0000256" key="1">
    <source>
        <dbReference type="SAM" id="MobiDB-lite"/>
    </source>
</evidence>
<dbReference type="Proteomes" id="UP000237105">
    <property type="component" value="Unassembled WGS sequence"/>
</dbReference>
<organism evidence="2 3">
    <name type="scientific">Parasponia andersonii</name>
    <name type="common">Sponia andersonii</name>
    <dbReference type="NCBI Taxonomy" id="3476"/>
    <lineage>
        <taxon>Eukaryota</taxon>
        <taxon>Viridiplantae</taxon>
        <taxon>Streptophyta</taxon>
        <taxon>Embryophyta</taxon>
        <taxon>Tracheophyta</taxon>
        <taxon>Spermatophyta</taxon>
        <taxon>Magnoliopsida</taxon>
        <taxon>eudicotyledons</taxon>
        <taxon>Gunneridae</taxon>
        <taxon>Pentapetalae</taxon>
        <taxon>rosids</taxon>
        <taxon>fabids</taxon>
        <taxon>Rosales</taxon>
        <taxon>Cannabaceae</taxon>
        <taxon>Parasponia</taxon>
    </lineage>
</organism>
<feature type="region of interest" description="Disordered" evidence="1">
    <location>
        <begin position="1"/>
        <end position="22"/>
    </location>
</feature>
<dbReference type="AlphaFoldDB" id="A0A2P5DFN3"/>
<dbReference type="EMBL" id="JXTB01000041">
    <property type="protein sequence ID" value="PON72083.1"/>
    <property type="molecule type" value="Genomic_DNA"/>
</dbReference>
<sequence>MITRSTRPDAKGISREARPDLEQKLDQMLAALTETNRKAEMTHKAILGLRNEVTEPTARRISRPIRITDEHGAAKPVETPPSQGGDRQRTPWKPRRTNCARDQPDNFRRLDLDGAQAEGLHDPDLQAVRGENRPPRSHIPLSTVSLNLFRQDEHDRIAMVGLQVTALSQLAGSNDLVAPSSHELEEAMRFVAEECVRLCREEATASKRARGFEMGLSADPSPIKGGAARHKALPKAPAGRHLVVPSGDEVLTVPRSEAGGPPTGGTSAIKTVYSEGMPLSLPRGSAAPTSSTPDSGSKSGVTCLGGGAPRLKSRLSSPPPVPIKRRHEVGSSNEEEGRADKKGRVAPSSNSDDDGATLTLLRRRRSVRSCLPRGDAPPLVVADDALGGTELSSVPTATASGACSAGGKGALTASGAGSCSPSAGNAQREGPATEPELEVLFLENVELVTSHTFAHLAAIRSFYSFRVRDLTEELSSCSALAERSETALVELRSDFDLYRSLEEARVSSMVVHALSVERTRREELTARLVEAEADRLA</sequence>
<feature type="compositionally biased region" description="Polar residues" evidence="1">
    <location>
        <begin position="287"/>
        <end position="300"/>
    </location>
</feature>
<evidence type="ECO:0000313" key="2">
    <source>
        <dbReference type="EMBL" id="PON72083.1"/>
    </source>
</evidence>
<feature type="region of interest" description="Disordered" evidence="1">
    <location>
        <begin position="251"/>
        <end position="270"/>
    </location>
</feature>
<evidence type="ECO:0000313" key="3">
    <source>
        <dbReference type="Proteomes" id="UP000237105"/>
    </source>
</evidence>
<keyword evidence="3" id="KW-1185">Reference proteome</keyword>